<reference evidence="2 3" key="2">
    <citation type="submission" date="2018-11" db="EMBL/GenBank/DDBJ databases">
        <authorList>
            <consortium name="Pathogen Informatics"/>
        </authorList>
    </citation>
    <scope>NUCLEOTIDE SEQUENCE [LARGE SCALE GENOMIC DNA]</scope>
</reference>
<dbReference type="WBParaSite" id="ASIM_0000084001-mRNA-1">
    <property type="protein sequence ID" value="ASIM_0000084001-mRNA-1"/>
    <property type="gene ID" value="ASIM_0000084001"/>
</dbReference>
<evidence type="ECO:0000313" key="3">
    <source>
        <dbReference type="Proteomes" id="UP000267096"/>
    </source>
</evidence>
<reference evidence="4" key="1">
    <citation type="submission" date="2017-02" db="UniProtKB">
        <authorList>
            <consortium name="WormBaseParasite"/>
        </authorList>
    </citation>
    <scope>IDENTIFICATION</scope>
</reference>
<dbReference type="AlphaFoldDB" id="A0A0M3J006"/>
<proteinExistence type="predicted"/>
<name>A0A0M3J006_ANISI</name>
<accession>A0A0M3J006</accession>
<feature type="compositionally biased region" description="Pro residues" evidence="1">
    <location>
        <begin position="70"/>
        <end position="79"/>
    </location>
</feature>
<evidence type="ECO:0000313" key="2">
    <source>
        <dbReference type="EMBL" id="VDK18035.1"/>
    </source>
</evidence>
<feature type="region of interest" description="Disordered" evidence="1">
    <location>
        <begin position="35"/>
        <end position="115"/>
    </location>
</feature>
<sequence>MLYQLTSVLMIPVAVQKLDILHAITVSIIQKQSSPIIKPASDKPDHPLDQQVKGPPAPPAIPLPNTQAIPAPPPPPPAVLPSNTTSNRFTPIKPSSIPSTMGPQGGNAAAGGQEHPVARPHESELRICLCYKVYIIYNRS</sequence>
<evidence type="ECO:0000256" key="1">
    <source>
        <dbReference type="SAM" id="MobiDB-lite"/>
    </source>
</evidence>
<organism evidence="4">
    <name type="scientific">Anisakis simplex</name>
    <name type="common">Herring worm</name>
    <dbReference type="NCBI Taxonomy" id="6269"/>
    <lineage>
        <taxon>Eukaryota</taxon>
        <taxon>Metazoa</taxon>
        <taxon>Ecdysozoa</taxon>
        <taxon>Nematoda</taxon>
        <taxon>Chromadorea</taxon>
        <taxon>Rhabditida</taxon>
        <taxon>Spirurina</taxon>
        <taxon>Ascaridomorpha</taxon>
        <taxon>Ascaridoidea</taxon>
        <taxon>Anisakidae</taxon>
        <taxon>Anisakis</taxon>
        <taxon>Anisakis simplex complex</taxon>
    </lineage>
</organism>
<gene>
    <name evidence="2" type="ORF">ASIM_LOCUS739</name>
</gene>
<dbReference type="Proteomes" id="UP000267096">
    <property type="component" value="Unassembled WGS sequence"/>
</dbReference>
<dbReference type="EMBL" id="UYRR01000588">
    <property type="protein sequence ID" value="VDK18035.1"/>
    <property type="molecule type" value="Genomic_DNA"/>
</dbReference>
<protein>
    <submittedName>
        <fullName evidence="4">Vegetative cell wall protein gp1-like</fullName>
    </submittedName>
</protein>
<evidence type="ECO:0000313" key="4">
    <source>
        <dbReference type="WBParaSite" id="ASIM_0000084001-mRNA-1"/>
    </source>
</evidence>
<keyword evidence="3" id="KW-1185">Reference proteome</keyword>